<reference evidence="2 3" key="1">
    <citation type="journal article" date="2019" name="Sci. Rep.">
        <title>Sulfobacillus thermotolerans: new insights into resistance and metabolic capacities of acidophilic chemolithotrophs.</title>
        <authorList>
            <person name="Panyushkina A.E."/>
            <person name="Babenko V.V."/>
            <person name="Nikitina A.S."/>
            <person name="Selezneva O.V."/>
            <person name="Tsaplina I.A."/>
            <person name="Letarova M.A."/>
            <person name="Kostryukova E.S."/>
            <person name="Letarov A.V."/>
        </authorList>
    </citation>
    <scope>NUCLEOTIDE SEQUENCE [LARGE SCALE GENOMIC DNA]</scope>
    <source>
        <strain evidence="2 3">Kr1</strain>
    </source>
</reference>
<evidence type="ECO:0000313" key="2">
    <source>
        <dbReference type="EMBL" id="AUW92677.1"/>
    </source>
</evidence>
<evidence type="ECO:0000313" key="3">
    <source>
        <dbReference type="Proteomes" id="UP000325292"/>
    </source>
</evidence>
<dbReference type="InterPro" id="IPR011017">
    <property type="entry name" value="TRASH_dom"/>
</dbReference>
<gene>
    <name evidence="2" type="ORF">BXT84_00820</name>
</gene>
<accession>A0ABN5GW07</accession>
<dbReference type="SMART" id="SM00746">
    <property type="entry name" value="TRASH"/>
    <property type="match status" value="1"/>
</dbReference>
<sequence length="55" mass="6137">MMEHDVVCQMAVDPTTAIARDYQGHTYYFCCEGCARAFLADPGPYLKHTTPQKPG</sequence>
<dbReference type="Gene3D" id="1.10.620.20">
    <property type="entry name" value="Ribonucleotide Reductase, subunit A"/>
    <property type="match status" value="1"/>
</dbReference>
<name>A0ABN5GW07_9FIRM</name>
<dbReference type="EMBL" id="CP019454">
    <property type="protein sequence ID" value="AUW92677.1"/>
    <property type="molecule type" value="Genomic_DNA"/>
</dbReference>
<dbReference type="Proteomes" id="UP000325292">
    <property type="component" value="Chromosome"/>
</dbReference>
<keyword evidence="3" id="KW-1185">Reference proteome</keyword>
<proteinExistence type="predicted"/>
<dbReference type="InterPro" id="IPR009078">
    <property type="entry name" value="Ferritin-like_SF"/>
</dbReference>
<dbReference type="SUPFAM" id="SSF47240">
    <property type="entry name" value="Ferritin-like"/>
    <property type="match status" value="1"/>
</dbReference>
<dbReference type="InterPro" id="IPR007029">
    <property type="entry name" value="YHS_dom"/>
</dbReference>
<feature type="domain" description="TRASH" evidence="1">
    <location>
        <begin position="5"/>
        <end position="42"/>
    </location>
</feature>
<organism evidence="2 3">
    <name type="scientific">Sulfobacillus thermotolerans</name>
    <dbReference type="NCBI Taxonomy" id="338644"/>
    <lineage>
        <taxon>Bacteria</taxon>
        <taxon>Bacillati</taxon>
        <taxon>Bacillota</taxon>
        <taxon>Clostridia</taxon>
        <taxon>Eubacteriales</taxon>
        <taxon>Clostridiales Family XVII. Incertae Sedis</taxon>
        <taxon>Sulfobacillus</taxon>
    </lineage>
</organism>
<dbReference type="InterPro" id="IPR012348">
    <property type="entry name" value="RNR-like"/>
</dbReference>
<dbReference type="Pfam" id="PF04945">
    <property type="entry name" value="YHS"/>
    <property type="match status" value="1"/>
</dbReference>
<protein>
    <recommendedName>
        <fullName evidence="1">TRASH domain-containing protein</fullName>
    </recommendedName>
</protein>
<evidence type="ECO:0000259" key="1">
    <source>
        <dbReference type="SMART" id="SM00746"/>
    </source>
</evidence>